<dbReference type="InterPro" id="IPR035500">
    <property type="entry name" value="NHR-like_dom_sf"/>
</dbReference>
<feature type="region of interest" description="Disordered" evidence="17">
    <location>
        <begin position="110"/>
        <end position="134"/>
    </location>
</feature>
<feature type="compositionally biased region" description="Polar residues" evidence="17">
    <location>
        <begin position="300"/>
        <end position="309"/>
    </location>
</feature>
<keyword evidence="7 16" id="KW-0805">Transcription regulation</keyword>
<evidence type="ECO:0000256" key="11">
    <source>
        <dbReference type="ARBA" id="ARBA00023242"/>
    </source>
</evidence>
<dbReference type="AlphaFoldDB" id="A0A195BA55"/>
<dbReference type="Gene3D" id="1.10.565.10">
    <property type="entry name" value="Retinoid X Receptor"/>
    <property type="match status" value="1"/>
</dbReference>
<evidence type="ECO:0000259" key="19">
    <source>
        <dbReference type="PROSITE" id="PS51843"/>
    </source>
</evidence>
<evidence type="ECO:0000256" key="12">
    <source>
        <dbReference type="ARBA" id="ARBA00053319"/>
    </source>
</evidence>
<dbReference type="PROSITE" id="PS00031">
    <property type="entry name" value="NUCLEAR_REC_DBD_1"/>
    <property type="match status" value="1"/>
</dbReference>
<organism evidence="20 21">
    <name type="scientific">Atta colombica</name>
    <dbReference type="NCBI Taxonomy" id="520822"/>
    <lineage>
        <taxon>Eukaryota</taxon>
        <taxon>Metazoa</taxon>
        <taxon>Ecdysozoa</taxon>
        <taxon>Arthropoda</taxon>
        <taxon>Hexapoda</taxon>
        <taxon>Insecta</taxon>
        <taxon>Pterygota</taxon>
        <taxon>Neoptera</taxon>
        <taxon>Endopterygota</taxon>
        <taxon>Hymenoptera</taxon>
        <taxon>Apocrita</taxon>
        <taxon>Aculeata</taxon>
        <taxon>Formicoidea</taxon>
        <taxon>Formicidae</taxon>
        <taxon>Myrmicinae</taxon>
        <taxon>Atta</taxon>
    </lineage>
</organism>
<feature type="region of interest" description="Disordered" evidence="17">
    <location>
        <begin position="1"/>
        <end position="71"/>
    </location>
</feature>
<dbReference type="FunFam" id="1.10.565.10:FF:000022">
    <property type="entry name" value="Nuclear receptor subfamily 2 group E member 3"/>
    <property type="match status" value="1"/>
</dbReference>
<dbReference type="GO" id="GO:0003700">
    <property type="term" value="F:DNA-binding transcription factor activity"/>
    <property type="evidence" value="ECO:0007669"/>
    <property type="project" value="InterPro"/>
</dbReference>
<evidence type="ECO:0000256" key="9">
    <source>
        <dbReference type="ARBA" id="ARBA00023163"/>
    </source>
</evidence>
<dbReference type="InterPro" id="IPR013088">
    <property type="entry name" value="Znf_NHR/GATA"/>
</dbReference>
<keyword evidence="4 16" id="KW-0863">Zinc-finger</keyword>
<dbReference type="Pfam" id="PF00105">
    <property type="entry name" value="zf-C4"/>
    <property type="match status" value="1"/>
</dbReference>
<evidence type="ECO:0000256" key="4">
    <source>
        <dbReference type="ARBA" id="ARBA00022771"/>
    </source>
</evidence>
<dbReference type="GO" id="GO:0043565">
    <property type="term" value="F:sequence-specific DNA binding"/>
    <property type="evidence" value="ECO:0007669"/>
    <property type="project" value="InterPro"/>
</dbReference>
<dbReference type="PANTHER" id="PTHR24083">
    <property type="entry name" value="NUCLEAR HORMONE RECEPTOR"/>
    <property type="match status" value="1"/>
</dbReference>
<dbReference type="PROSITE" id="PS51030">
    <property type="entry name" value="NUCLEAR_REC_DBD_2"/>
    <property type="match status" value="1"/>
</dbReference>
<dbReference type="InterPro" id="IPR001628">
    <property type="entry name" value="Znf_hrmn_rcpt"/>
</dbReference>
<dbReference type="SUPFAM" id="SSF57716">
    <property type="entry name" value="Glucocorticoid receptor-like (DNA-binding domain)"/>
    <property type="match status" value="1"/>
</dbReference>
<dbReference type="CDD" id="cd06950">
    <property type="entry name" value="NR_LBD_Tlx_PNR_like"/>
    <property type="match status" value="1"/>
</dbReference>
<keyword evidence="6" id="KW-0832">Ubl conjugation</keyword>
<dbReference type="InterPro" id="IPR001723">
    <property type="entry name" value="Nuclear_hrmn_rcpt"/>
</dbReference>
<evidence type="ECO:0000256" key="7">
    <source>
        <dbReference type="ARBA" id="ARBA00023015"/>
    </source>
</evidence>
<dbReference type="FunFam" id="3.30.50.10:FF:000028">
    <property type="entry name" value="Nuclear receptor subfamily 2, group E, member 3"/>
    <property type="match status" value="1"/>
</dbReference>
<dbReference type="PRINTS" id="PR00398">
    <property type="entry name" value="STRDHORMONER"/>
</dbReference>
<evidence type="ECO:0000256" key="14">
    <source>
        <dbReference type="ARBA" id="ARBA00079595"/>
    </source>
</evidence>
<keyword evidence="21" id="KW-1185">Reference proteome</keyword>
<evidence type="ECO:0000256" key="2">
    <source>
        <dbReference type="ARBA" id="ARBA00022499"/>
    </source>
</evidence>
<keyword evidence="2" id="KW-1017">Isopeptide bond</keyword>
<feature type="compositionally biased region" description="Low complexity" evidence="17">
    <location>
        <begin position="112"/>
        <end position="129"/>
    </location>
</feature>
<gene>
    <name evidence="20" type="ORF">ALC53_08452</name>
</gene>
<dbReference type="SMART" id="SM00399">
    <property type="entry name" value="ZnF_C4"/>
    <property type="match status" value="1"/>
</dbReference>
<dbReference type="STRING" id="520822.A0A195BA55"/>
<dbReference type="GO" id="GO:0008270">
    <property type="term" value="F:zinc ion binding"/>
    <property type="evidence" value="ECO:0007669"/>
    <property type="project" value="UniProtKB-KW"/>
</dbReference>
<evidence type="ECO:0000256" key="15">
    <source>
        <dbReference type="ARBA" id="ARBA00082944"/>
    </source>
</evidence>
<evidence type="ECO:0000259" key="18">
    <source>
        <dbReference type="PROSITE" id="PS51030"/>
    </source>
</evidence>
<dbReference type="EMBL" id="KQ976542">
    <property type="protein sequence ID" value="KYM81110.1"/>
    <property type="molecule type" value="Genomic_DNA"/>
</dbReference>
<evidence type="ECO:0000256" key="1">
    <source>
        <dbReference type="ARBA" id="ARBA00004123"/>
    </source>
</evidence>
<dbReference type="PRINTS" id="PR00047">
    <property type="entry name" value="STROIDFINGER"/>
</dbReference>
<evidence type="ECO:0000313" key="21">
    <source>
        <dbReference type="Proteomes" id="UP000078540"/>
    </source>
</evidence>
<dbReference type="InterPro" id="IPR050274">
    <property type="entry name" value="Nuclear_hormone_rcpt_NR2"/>
</dbReference>
<keyword evidence="10 16" id="KW-0675">Receptor</keyword>
<feature type="region of interest" description="Disordered" evidence="17">
    <location>
        <begin position="290"/>
        <end position="338"/>
    </location>
</feature>
<feature type="domain" description="NR LBD" evidence="19">
    <location>
        <begin position="326"/>
        <end position="561"/>
    </location>
</feature>
<evidence type="ECO:0000256" key="5">
    <source>
        <dbReference type="ARBA" id="ARBA00022833"/>
    </source>
</evidence>
<evidence type="ECO:0000256" key="17">
    <source>
        <dbReference type="SAM" id="MobiDB-lite"/>
    </source>
</evidence>
<evidence type="ECO:0000313" key="20">
    <source>
        <dbReference type="EMBL" id="KYM81110.1"/>
    </source>
</evidence>
<evidence type="ECO:0000256" key="16">
    <source>
        <dbReference type="RuleBase" id="RU004334"/>
    </source>
</evidence>
<proteinExistence type="inferred from homology"/>
<keyword evidence="9 16" id="KW-0804">Transcription</keyword>
<feature type="compositionally biased region" description="Acidic residues" evidence="17">
    <location>
        <begin position="313"/>
        <end position="326"/>
    </location>
</feature>
<reference evidence="20 21" key="1">
    <citation type="submission" date="2015-09" db="EMBL/GenBank/DDBJ databases">
        <title>Atta colombica WGS genome.</title>
        <authorList>
            <person name="Nygaard S."/>
            <person name="Hu H."/>
            <person name="Boomsma J."/>
            <person name="Zhang G."/>
        </authorList>
    </citation>
    <scope>NUCLEOTIDE SEQUENCE [LARGE SCALE GENOMIC DNA]</scope>
    <source>
        <strain evidence="20">Treedump-2</strain>
        <tissue evidence="20">Whole body</tissue>
    </source>
</reference>
<comment type="function">
    <text evidence="12">Orphan nuclear receptor of retinal photoreceptor cells. Transcriptional factor that is an activator of rod development and repressor of cone development. Binds the promoter region of a number of rod- and cone-specific genes, including rhodopsin, M- and S-opsin and rod-specific phosphodiesterase beta subunit. Enhances rhodopsin expression. Represses M- and S-cone opsin expression.</text>
</comment>
<evidence type="ECO:0000256" key="10">
    <source>
        <dbReference type="ARBA" id="ARBA00023170"/>
    </source>
</evidence>
<dbReference type="CDD" id="cd06970">
    <property type="entry name" value="NR_DBD_PNR"/>
    <property type="match status" value="1"/>
</dbReference>
<feature type="domain" description="Nuclear receptor" evidence="18">
    <location>
        <begin position="138"/>
        <end position="214"/>
    </location>
</feature>
<feature type="compositionally biased region" description="Low complexity" evidence="17">
    <location>
        <begin position="290"/>
        <end position="299"/>
    </location>
</feature>
<dbReference type="SUPFAM" id="SSF48508">
    <property type="entry name" value="Nuclear receptor ligand-binding domain"/>
    <property type="match status" value="1"/>
</dbReference>
<name>A0A195BA55_9HYME</name>
<dbReference type="Pfam" id="PF00104">
    <property type="entry name" value="Hormone_recep"/>
    <property type="match status" value="1"/>
</dbReference>
<sequence>MNGAATVTATEDHQHQQTQNETTSEHPRSPASPLSARHDSGESSVISPGLPERYSPLGATGSTSSHDPYASRSVQECPVPLCRGMPTDFPLARSPYLTALGNGHPHLLGQVQHQQQQQQQQQQPQQPQHGSKPPRSLGLICVVCGDTSSGKHYGILACNGCSGFFKRSVRRKLIYRCQAGTGRCVVDKAHRNQCQACRLKKCMQMGMNKDAVQNERQPRNTATIRPEALVEMDQERALREAAVAVGVFGFISAASRRARSSASKRSVRLVSFRRRSPPVSLAMARYTTPLPLPTVAPTTNSANNATPPRQENEDGNASEDSIDVTNEEPLTPQRSGCTQLPPVLPSLYSPASAETVYETSARLLFMAVKWAKNLPSFAGLPFRDQVILLEEVWSELFLLNAVQWCLPLESSPLFSAAELTALTLSPHPHPHSGLHLQTTTGKPSQVAADVRHLHDTLQRYKAVMVDPAEFACMKAIVLFRPETRGLKDSSQIENLQDQAQLMLGHHARAQQPNSPARFGRLLLLLPLLRTVPAARVELIYFHRTIGNTPMEKVLCDISGNEFRYPLAKKSEYRHGGTRRRKVVIVLTRFRGCAEAEFSTYLPRHSPCIPYFHSAAPRKQGSRGRAGFDRVGHATTKLPLKGDPAMAAGLVVFRFRGMVAEGVGNGEKKESCTANCGILEE</sequence>
<dbReference type="PROSITE" id="PS51843">
    <property type="entry name" value="NR_LBD"/>
    <property type="match status" value="1"/>
</dbReference>
<comment type="subcellular location">
    <subcellularLocation>
        <location evidence="1 16">Nucleus</location>
    </subcellularLocation>
</comment>
<keyword evidence="3 16" id="KW-0479">Metal-binding</keyword>
<comment type="similarity">
    <text evidence="16">Belongs to the nuclear hormone receptor family.</text>
</comment>
<dbReference type="InterPro" id="IPR000536">
    <property type="entry name" value="Nucl_hrmn_rcpt_lig-bd"/>
</dbReference>
<dbReference type="Proteomes" id="UP000078540">
    <property type="component" value="Unassembled WGS sequence"/>
</dbReference>
<dbReference type="GO" id="GO:0005634">
    <property type="term" value="C:nucleus"/>
    <property type="evidence" value="ECO:0007669"/>
    <property type="project" value="UniProtKB-SubCell"/>
</dbReference>
<keyword evidence="5 16" id="KW-0862">Zinc</keyword>
<evidence type="ECO:0000256" key="6">
    <source>
        <dbReference type="ARBA" id="ARBA00022843"/>
    </source>
</evidence>
<evidence type="ECO:0000256" key="8">
    <source>
        <dbReference type="ARBA" id="ARBA00023125"/>
    </source>
</evidence>
<evidence type="ECO:0000256" key="13">
    <source>
        <dbReference type="ARBA" id="ARBA00071097"/>
    </source>
</evidence>
<dbReference type="GO" id="GO:0045944">
    <property type="term" value="P:positive regulation of transcription by RNA polymerase II"/>
    <property type="evidence" value="ECO:0007669"/>
    <property type="project" value="UniProtKB-ARBA"/>
</dbReference>
<keyword evidence="11 16" id="KW-0539">Nucleus</keyword>
<accession>A0A195BA55</accession>
<dbReference type="Gene3D" id="3.30.50.10">
    <property type="entry name" value="Erythroid Transcription Factor GATA-1, subunit A"/>
    <property type="match status" value="1"/>
</dbReference>
<protein>
    <recommendedName>
        <fullName evidence="13">Photoreceptor-specific nuclear receptor</fullName>
    </recommendedName>
    <alternativeName>
        <fullName evidence="14">Nuclear receptor subfamily 2 group E member 3</fullName>
    </alternativeName>
    <alternativeName>
        <fullName evidence="15">Retina-specific nuclear receptor</fullName>
    </alternativeName>
</protein>
<evidence type="ECO:0000256" key="3">
    <source>
        <dbReference type="ARBA" id="ARBA00022723"/>
    </source>
</evidence>
<keyword evidence="8 16" id="KW-0238">DNA-binding</keyword>
<dbReference type="SMART" id="SM00430">
    <property type="entry name" value="HOLI"/>
    <property type="match status" value="1"/>
</dbReference>